<dbReference type="InterPro" id="IPR003439">
    <property type="entry name" value="ABC_transporter-like_ATP-bd"/>
</dbReference>
<evidence type="ECO:0000256" key="5">
    <source>
        <dbReference type="ARBA" id="ARBA00022840"/>
    </source>
</evidence>
<dbReference type="InterPro" id="IPR050173">
    <property type="entry name" value="ABC_transporter_C-like"/>
</dbReference>
<dbReference type="SUPFAM" id="SSF52540">
    <property type="entry name" value="P-loop containing nucleoside triphosphate hydrolases"/>
    <property type="match status" value="1"/>
</dbReference>
<evidence type="ECO:0000256" key="7">
    <source>
        <dbReference type="ARBA" id="ARBA00023136"/>
    </source>
</evidence>
<dbReference type="GO" id="GO:0016020">
    <property type="term" value="C:membrane"/>
    <property type="evidence" value="ECO:0007669"/>
    <property type="project" value="UniProtKB-SubCell"/>
</dbReference>
<dbReference type="GO" id="GO:0042626">
    <property type="term" value="F:ATPase-coupled transmembrane transporter activity"/>
    <property type="evidence" value="ECO:0007669"/>
    <property type="project" value="TreeGrafter"/>
</dbReference>
<reference evidence="9" key="1">
    <citation type="submission" date="2020-11" db="EMBL/GenBank/DDBJ databases">
        <authorList>
            <person name="Tran Van P."/>
        </authorList>
    </citation>
    <scope>NUCLEOTIDE SEQUENCE</scope>
</reference>
<evidence type="ECO:0000256" key="1">
    <source>
        <dbReference type="ARBA" id="ARBA00004141"/>
    </source>
</evidence>
<dbReference type="EMBL" id="OC318822">
    <property type="protein sequence ID" value="CAD7403347.1"/>
    <property type="molecule type" value="Genomic_DNA"/>
</dbReference>
<organism evidence="9">
    <name type="scientific">Timema cristinae</name>
    <name type="common">Walking stick</name>
    <dbReference type="NCBI Taxonomy" id="61476"/>
    <lineage>
        <taxon>Eukaryota</taxon>
        <taxon>Metazoa</taxon>
        <taxon>Ecdysozoa</taxon>
        <taxon>Arthropoda</taxon>
        <taxon>Hexapoda</taxon>
        <taxon>Insecta</taxon>
        <taxon>Pterygota</taxon>
        <taxon>Neoptera</taxon>
        <taxon>Polyneoptera</taxon>
        <taxon>Phasmatodea</taxon>
        <taxon>Timematodea</taxon>
        <taxon>Timematoidea</taxon>
        <taxon>Timematidae</taxon>
        <taxon>Timema</taxon>
    </lineage>
</organism>
<dbReference type="SMART" id="SM00382">
    <property type="entry name" value="AAA"/>
    <property type="match status" value="1"/>
</dbReference>
<dbReference type="PROSITE" id="PS00211">
    <property type="entry name" value="ABC_TRANSPORTER_1"/>
    <property type="match status" value="1"/>
</dbReference>
<feature type="domain" description="ABC transporter" evidence="8">
    <location>
        <begin position="1"/>
        <end position="213"/>
    </location>
</feature>
<sequence>MAFFNPHKPFIGVVGRTGAGKSSLITALLRLAPVEGTVRIDGLDTKDIGLQDLRSRISTIPQDPILFLGTLRRNLDPFGRYQDCDLWRVLEDVELKELFHHCEGLDTKVTESGRNFSVGQRQLICLARAILRNNKIILLDEATANVDIKTDNLIQNTIRHKFMNCTVLTVAHRLNTIMDSDKVIVMSNGRVEEVDHPHILLRNTEGTFFKMVDKVGPSLSRQLAMVAEKSITMLLKTTLGRSIIELNKHLECKAKYQP</sequence>
<evidence type="ECO:0000256" key="6">
    <source>
        <dbReference type="ARBA" id="ARBA00022989"/>
    </source>
</evidence>
<gene>
    <name evidence="9" type="ORF">TCEB3V08_LOCUS6943</name>
</gene>
<dbReference type="AlphaFoldDB" id="A0A7R9CW31"/>
<evidence type="ECO:0000256" key="4">
    <source>
        <dbReference type="ARBA" id="ARBA00022741"/>
    </source>
</evidence>
<protein>
    <recommendedName>
        <fullName evidence="8">ABC transporter domain-containing protein</fullName>
    </recommendedName>
</protein>
<dbReference type="GO" id="GO:0005524">
    <property type="term" value="F:ATP binding"/>
    <property type="evidence" value="ECO:0007669"/>
    <property type="project" value="UniProtKB-KW"/>
</dbReference>
<dbReference type="CDD" id="cd03244">
    <property type="entry name" value="ABCC_MRP_domain2"/>
    <property type="match status" value="1"/>
</dbReference>
<dbReference type="GO" id="GO:0016887">
    <property type="term" value="F:ATP hydrolysis activity"/>
    <property type="evidence" value="ECO:0007669"/>
    <property type="project" value="InterPro"/>
</dbReference>
<evidence type="ECO:0000256" key="3">
    <source>
        <dbReference type="ARBA" id="ARBA00022692"/>
    </source>
</evidence>
<name>A0A7R9CW31_TIMCR</name>
<dbReference type="InterPro" id="IPR027417">
    <property type="entry name" value="P-loop_NTPase"/>
</dbReference>
<dbReference type="Pfam" id="PF00005">
    <property type="entry name" value="ABC_tran"/>
    <property type="match status" value="1"/>
</dbReference>
<keyword evidence="3" id="KW-0812">Transmembrane</keyword>
<dbReference type="FunFam" id="3.40.50.300:FF:000163">
    <property type="entry name" value="Multidrug resistance-associated protein member 4"/>
    <property type="match status" value="1"/>
</dbReference>
<dbReference type="PROSITE" id="PS50893">
    <property type="entry name" value="ABC_TRANSPORTER_2"/>
    <property type="match status" value="1"/>
</dbReference>
<keyword evidence="5" id="KW-0067">ATP-binding</keyword>
<keyword evidence="2" id="KW-0813">Transport</keyword>
<evidence type="ECO:0000256" key="2">
    <source>
        <dbReference type="ARBA" id="ARBA00022448"/>
    </source>
</evidence>
<dbReference type="InterPro" id="IPR017871">
    <property type="entry name" value="ABC_transporter-like_CS"/>
</dbReference>
<dbReference type="Gene3D" id="3.40.50.300">
    <property type="entry name" value="P-loop containing nucleotide triphosphate hydrolases"/>
    <property type="match status" value="1"/>
</dbReference>
<evidence type="ECO:0000259" key="8">
    <source>
        <dbReference type="PROSITE" id="PS50893"/>
    </source>
</evidence>
<proteinExistence type="predicted"/>
<evidence type="ECO:0000313" key="9">
    <source>
        <dbReference type="EMBL" id="CAD7403347.1"/>
    </source>
</evidence>
<dbReference type="InterPro" id="IPR003593">
    <property type="entry name" value="AAA+_ATPase"/>
</dbReference>
<keyword evidence="7" id="KW-0472">Membrane</keyword>
<comment type="subcellular location">
    <subcellularLocation>
        <location evidence="1">Membrane</location>
        <topology evidence="1">Multi-pass membrane protein</topology>
    </subcellularLocation>
</comment>
<dbReference type="PANTHER" id="PTHR24223">
    <property type="entry name" value="ATP-BINDING CASSETTE SUB-FAMILY C"/>
    <property type="match status" value="1"/>
</dbReference>
<keyword evidence="4" id="KW-0547">Nucleotide-binding</keyword>
<keyword evidence="6" id="KW-1133">Transmembrane helix</keyword>
<accession>A0A7R9CW31</accession>